<keyword evidence="4" id="KW-0378">Hydrolase</keyword>
<dbReference type="PANTHER" id="PTHR43592">
    <property type="entry name" value="CAAX AMINO TERMINAL PROTEASE"/>
    <property type="match status" value="1"/>
</dbReference>
<feature type="domain" description="CAAX prenyl protease 2/Lysostaphin resistance protein A-like" evidence="3">
    <location>
        <begin position="174"/>
        <end position="265"/>
    </location>
</feature>
<sequence length="280" mass="28152">MPRWVAFAALTLSLLTVLLFSARRSGQFVEDATVEPPRRSGAGFPDGADHLEAIDASTPGPTFDPESGPGPTPGPDPESTVNRVPKTALLANVAVSHLIFAAVLSVGIVLAGIPLSTLGIGGDGSVPVAIGLGVAVGLAIATGNVLLGGIANALEADPSGPLRELLAPDSPRGWALLLFVVLPIIAGFEELLFRGVLIGAFAAGFGLSPWALAVGSSVVFGAGHGAQGWIGIAATALLGFVLAAVFVLTGSLLVVVIAHYIVNAVEFGLIEGLGYEPFGG</sequence>
<dbReference type="GO" id="GO:0080120">
    <property type="term" value="P:CAAX-box protein maturation"/>
    <property type="evidence" value="ECO:0007669"/>
    <property type="project" value="UniProtKB-ARBA"/>
</dbReference>
<feature type="region of interest" description="Disordered" evidence="1">
    <location>
        <begin position="30"/>
        <end position="82"/>
    </location>
</feature>
<keyword evidence="4" id="KW-0645">Protease</keyword>
<evidence type="ECO:0000256" key="1">
    <source>
        <dbReference type="SAM" id="MobiDB-lite"/>
    </source>
</evidence>
<feature type="transmembrane region" description="Helical" evidence="2">
    <location>
        <begin position="94"/>
        <end position="116"/>
    </location>
</feature>
<dbReference type="AlphaFoldDB" id="A0A9R1CR46"/>
<dbReference type="Proteomes" id="UP001139494">
    <property type="component" value="Unassembled WGS sequence"/>
</dbReference>
<evidence type="ECO:0000313" key="5">
    <source>
        <dbReference type="Proteomes" id="UP001139494"/>
    </source>
</evidence>
<organism evidence="4 5">
    <name type="scientific">Natronomonas aquatica</name>
    <dbReference type="NCBI Taxonomy" id="2841590"/>
    <lineage>
        <taxon>Archaea</taxon>
        <taxon>Methanobacteriati</taxon>
        <taxon>Methanobacteriota</taxon>
        <taxon>Stenosarchaea group</taxon>
        <taxon>Halobacteria</taxon>
        <taxon>Halobacteriales</taxon>
        <taxon>Natronomonadaceae</taxon>
        <taxon>Natronomonas</taxon>
    </lineage>
</organism>
<dbReference type="GO" id="GO:0008237">
    <property type="term" value="F:metallopeptidase activity"/>
    <property type="evidence" value="ECO:0007669"/>
    <property type="project" value="UniProtKB-KW"/>
</dbReference>
<feature type="transmembrane region" description="Helical" evidence="2">
    <location>
        <begin position="128"/>
        <end position="154"/>
    </location>
</feature>
<dbReference type="RefSeq" id="WP_256028070.1">
    <property type="nucleotide sequence ID" value="NZ_JAHLKM010000001.1"/>
</dbReference>
<keyword evidence="2" id="KW-0472">Membrane</keyword>
<dbReference type="PANTHER" id="PTHR43592:SF15">
    <property type="entry name" value="CAAX AMINO TERMINAL PROTEASE FAMILY PROTEIN"/>
    <property type="match status" value="1"/>
</dbReference>
<proteinExistence type="predicted"/>
<keyword evidence="5" id="KW-1185">Reference proteome</keyword>
<evidence type="ECO:0000256" key="2">
    <source>
        <dbReference type="SAM" id="Phobius"/>
    </source>
</evidence>
<feature type="transmembrane region" description="Helical" evidence="2">
    <location>
        <begin position="229"/>
        <end position="262"/>
    </location>
</feature>
<dbReference type="Pfam" id="PF02517">
    <property type="entry name" value="Rce1-like"/>
    <property type="match status" value="1"/>
</dbReference>
<feature type="transmembrane region" description="Helical" evidence="2">
    <location>
        <begin position="200"/>
        <end position="223"/>
    </location>
</feature>
<evidence type="ECO:0000259" key="3">
    <source>
        <dbReference type="Pfam" id="PF02517"/>
    </source>
</evidence>
<protein>
    <submittedName>
        <fullName evidence="4">CPBP family intramembrane metalloprotease</fullName>
    </submittedName>
</protein>
<keyword evidence="4" id="KW-0482">Metalloprotease</keyword>
<accession>A0A9R1CR46</accession>
<comment type="caution">
    <text evidence="4">The sequence shown here is derived from an EMBL/GenBank/DDBJ whole genome shotgun (WGS) entry which is preliminary data.</text>
</comment>
<gene>
    <name evidence="4" type="ORF">KM295_01355</name>
</gene>
<keyword evidence="2" id="KW-1133">Transmembrane helix</keyword>
<keyword evidence="2" id="KW-0812">Transmembrane</keyword>
<dbReference type="GO" id="GO:0004175">
    <property type="term" value="F:endopeptidase activity"/>
    <property type="evidence" value="ECO:0007669"/>
    <property type="project" value="UniProtKB-ARBA"/>
</dbReference>
<reference evidence="4" key="1">
    <citation type="journal article" date="2023" name="Front. Microbiol.">
        <title>Genomic-based phylogenetic and metabolic analyses of the genus Natronomonas, and description of Natronomonas aquatica sp. nov.</title>
        <authorList>
            <person name="Garcia-Roldan A."/>
            <person name="Duran-Viseras A."/>
            <person name="de la Haba R.R."/>
            <person name="Corral P."/>
            <person name="Sanchez-Porro C."/>
            <person name="Ventosa A."/>
        </authorList>
    </citation>
    <scope>NUCLEOTIDE SEQUENCE</scope>
    <source>
        <strain evidence="4">F2-12</strain>
    </source>
</reference>
<dbReference type="InterPro" id="IPR003675">
    <property type="entry name" value="Rce1/LyrA-like_dom"/>
</dbReference>
<evidence type="ECO:0000313" key="4">
    <source>
        <dbReference type="EMBL" id="MCQ4332154.1"/>
    </source>
</evidence>
<name>A0A9R1CR46_9EURY</name>
<dbReference type="EMBL" id="JAHLKM010000001">
    <property type="protein sequence ID" value="MCQ4332154.1"/>
    <property type="molecule type" value="Genomic_DNA"/>
</dbReference>